<keyword evidence="1" id="KW-0472">Membrane</keyword>
<gene>
    <name evidence="2" type="primary">vpu</name>
</gene>
<sequence>MQKIDNIELVIIFAIIWSATSVIALLIAWCRQELKRLDKIDTIIDRWQRRLSTDSGIQEDEELNWDAFNPANFDPEEWL</sequence>
<feature type="transmembrane region" description="Helical" evidence="1">
    <location>
        <begin position="6"/>
        <end position="29"/>
    </location>
</feature>
<organismHost>
    <name type="scientific">Cercopithecidae</name>
    <name type="common">Old World monkeys</name>
    <dbReference type="NCBI Taxonomy" id="9527"/>
</organismHost>
<keyword evidence="1" id="KW-0812">Transmembrane</keyword>
<evidence type="ECO:0000256" key="1">
    <source>
        <dbReference type="SAM" id="Phobius"/>
    </source>
</evidence>
<dbReference type="EMBL" id="JQ866047">
    <property type="protein sequence ID" value="AFM85376.1"/>
    <property type="molecule type" value="Genomic_RNA"/>
</dbReference>
<keyword evidence="1" id="KW-1133">Transmembrane helix</keyword>
<accession>J7FE38</accession>
<protein>
    <submittedName>
        <fullName evidence="2">Vpu protein</fullName>
    </submittedName>
</protein>
<proteinExistence type="predicted"/>
<name>J7FE38_SIV</name>
<evidence type="ECO:0000313" key="2">
    <source>
        <dbReference type="EMBL" id="AFM85376.1"/>
    </source>
</evidence>
<reference evidence="2" key="1">
    <citation type="journal article" date="2012" name="J. Virol.">
        <title>Eastern chimpanzees, but not bonobos, represent a simian immunodeficiency virus reservoir.</title>
        <authorList>
            <person name="Li Y."/>
            <person name="Ndjango J.B."/>
            <person name="Learn G.H."/>
            <person name="Ramirez M.A."/>
            <person name="Keele B.F."/>
            <person name="Bibollet-Ruche F."/>
            <person name="Liu W."/>
            <person name="Easlick J.L."/>
            <person name="Decker J.M."/>
            <person name="Rudicell R.S."/>
            <person name="Inogwabini B.I."/>
            <person name="Ahuka-Mundeke S."/>
            <person name="Leendertz F.H."/>
            <person name="Reynolds V."/>
            <person name="Muller M.N."/>
            <person name="Chancellor R.L."/>
            <person name="Rundus A.S."/>
            <person name="Simmons N."/>
            <person name="Worobey M."/>
            <person name="Shaw G.M."/>
            <person name="Peeters M."/>
            <person name="Sharp P.M."/>
            <person name="Hahn B.H."/>
        </authorList>
    </citation>
    <scope>NUCLEOTIDE SEQUENCE</scope>
    <source>
        <strain evidence="2">PA76</strain>
    </source>
</reference>
<organism evidence="2">
    <name type="scientific">Simian immunodeficiency virus</name>
    <name type="common">SIV</name>
    <dbReference type="NCBI Taxonomy" id="11723"/>
    <lineage>
        <taxon>Viruses</taxon>
        <taxon>Riboviria</taxon>
        <taxon>Pararnavirae</taxon>
        <taxon>Artverviricota</taxon>
        <taxon>Revtraviricetes</taxon>
        <taxon>Ortervirales</taxon>
        <taxon>Retroviridae</taxon>
        <taxon>Orthoretrovirinae</taxon>
        <taxon>Lentivirus</taxon>
        <taxon>Lentivirus simimdef</taxon>
    </lineage>
</organism>
<organismHost>
    <name type="scientific">Pan troglodytes</name>
    <name type="common">Chimpanzee</name>
    <dbReference type="NCBI Taxonomy" id="9598"/>
</organismHost>